<feature type="region of interest" description="Disordered" evidence="1">
    <location>
        <begin position="1"/>
        <end position="20"/>
    </location>
</feature>
<keyword evidence="2" id="KW-0378">Hydrolase</keyword>
<dbReference type="Pfam" id="PF12697">
    <property type="entry name" value="Abhydrolase_6"/>
    <property type="match status" value="1"/>
</dbReference>
<dbReference type="PANTHER" id="PTHR43798:SF33">
    <property type="entry name" value="HYDROLASE, PUTATIVE (AFU_ORTHOLOGUE AFUA_2G14860)-RELATED"/>
    <property type="match status" value="1"/>
</dbReference>
<dbReference type="EMBL" id="VDLX02000019">
    <property type="protein sequence ID" value="KAB8189553.1"/>
    <property type="molecule type" value="Genomic_DNA"/>
</dbReference>
<dbReference type="SUPFAM" id="SSF53474">
    <property type="entry name" value="alpha/beta-Hydrolases"/>
    <property type="match status" value="1"/>
</dbReference>
<dbReference type="InterPro" id="IPR000073">
    <property type="entry name" value="AB_hydrolase_1"/>
</dbReference>
<feature type="compositionally biased region" description="Low complexity" evidence="1">
    <location>
        <begin position="1"/>
        <end position="18"/>
    </location>
</feature>
<proteinExistence type="predicted"/>
<dbReference type="Gene3D" id="3.40.50.1820">
    <property type="entry name" value="alpha/beta hydrolase"/>
    <property type="match status" value="1"/>
</dbReference>
<dbReference type="PANTHER" id="PTHR43798">
    <property type="entry name" value="MONOACYLGLYCEROL LIPASE"/>
    <property type="match status" value="1"/>
</dbReference>
<dbReference type="InterPro" id="IPR029058">
    <property type="entry name" value="AB_hydrolase_fold"/>
</dbReference>
<dbReference type="RefSeq" id="WP_139635398.1">
    <property type="nucleotide sequence ID" value="NZ_VDLX02000019.1"/>
</dbReference>
<evidence type="ECO:0000256" key="1">
    <source>
        <dbReference type="SAM" id="MobiDB-lite"/>
    </source>
</evidence>
<dbReference type="OrthoDB" id="63962at2"/>
<dbReference type="GO" id="GO:0016787">
    <property type="term" value="F:hydrolase activity"/>
    <property type="evidence" value="ECO:0007669"/>
    <property type="project" value="UniProtKB-KW"/>
</dbReference>
<sequence length="346" mass="34869">MTAGSSTTTEPATAASHTYRTEDVAVDGGTLRVGVWEPDGGAGAAGSGGTVLAVHGITASHMAWPDVVAALPGRRVIAPDLRGRGRSNGLGGPYGMARHADDLAAVVRALCTGPGAGEGAAASGGVPRPGRVTVVGHSMGGFVGLVLAHRHPDLVERLVLVDGGLPLPPVPGVPENATAEELLAVLLGPAAERLSKVYASREVYREFWRAHPAFADWTPTIEQYVDYDLDEVATGGATGPGETAGVAGFRPATSPDAVAGDSVDMTNGGDLVAALEALAAGAVGPVTLLRAPRGLMAEPGGLYPEAVAAGWAERIGPLTVRTVADVNHYSIIMSPAGVAAIAEAAR</sequence>
<organism evidence="2 3">
    <name type="scientific">Nonomuraea phyllanthi</name>
    <dbReference type="NCBI Taxonomy" id="2219224"/>
    <lineage>
        <taxon>Bacteria</taxon>
        <taxon>Bacillati</taxon>
        <taxon>Actinomycetota</taxon>
        <taxon>Actinomycetes</taxon>
        <taxon>Streptosporangiales</taxon>
        <taxon>Streptosporangiaceae</taxon>
        <taxon>Nonomuraea</taxon>
    </lineage>
</organism>
<comment type="caution">
    <text evidence="2">The sequence shown here is derived from an EMBL/GenBank/DDBJ whole genome shotgun (WGS) entry which is preliminary data.</text>
</comment>
<gene>
    <name evidence="2" type="ORF">FH608_038830</name>
</gene>
<evidence type="ECO:0000313" key="2">
    <source>
        <dbReference type="EMBL" id="KAB8189553.1"/>
    </source>
</evidence>
<protein>
    <submittedName>
        <fullName evidence="2">Alpha/beta fold hydrolase</fullName>
    </submittedName>
</protein>
<dbReference type="Proteomes" id="UP000312512">
    <property type="component" value="Unassembled WGS sequence"/>
</dbReference>
<dbReference type="AlphaFoldDB" id="A0A5C4VMM9"/>
<reference evidence="2 3" key="1">
    <citation type="submission" date="2019-10" db="EMBL/GenBank/DDBJ databases">
        <title>Nonomuraea sp. nov., isolated from Phyllanthus amarus.</title>
        <authorList>
            <person name="Klykleung N."/>
            <person name="Tanasupawat S."/>
        </authorList>
    </citation>
    <scope>NUCLEOTIDE SEQUENCE [LARGE SCALE GENOMIC DNA]</scope>
    <source>
        <strain evidence="2 3">PA1-10</strain>
    </source>
</reference>
<dbReference type="InterPro" id="IPR050266">
    <property type="entry name" value="AB_hydrolase_sf"/>
</dbReference>
<dbReference type="GO" id="GO:0016020">
    <property type="term" value="C:membrane"/>
    <property type="evidence" value="ECO:0007669"/>
    <property type="project" value="TreeGrafter"/>
</dbReference>
<accession>A0A5C4VMM9</accession>
<evidence type="ECO:0000313" key="3">
    <source>
        <dbReference type="Proteomes" id="UP000312512"/>
    </source>
</evidence>
<keyword evidence="3" id="KW-1185">Reference proteome</keyword>
<name>A0A5C4VMM9_9ACTN</name>